<name>A0A0F4G8J9_9PEZI</name>
<evidence type="ECO:0000256" key="1">
    <source>
        <dbReference type="SAM" id="MobiDB-lite"/>
    </source>
</evidence>
<dbReference type="AlphaFoldDB" id="A0A0F4G8J9"/>
<feature type="compositionally biased region" description="Basic and acidic residues" evidence="1">
    <location>
        <begin position="177"/>
        <end position="191"/>
    </location>
</feature>
<evidence type="ECO:0000313" key="3">
    <source>
        <dbReference type="Proteomes" id="UP000033647"/>
    </source>
</evidence>
<organism evidence="2 3">
    <name type="scientific">Zymoseptoria brevis</name>
    <dbReference type="NCBI Taxonomy" id="1047168"/>
    <lineage>
        <taxon>Eukaryota</taxon>
        <taxon>Fungi</taxon>
        <taxon>Dikarya</taxon>
        <taxon>Ascomycota</taxon>
        <taxon>Pezizomycotina</taxon>
        <taxon>Dothideomycetes</taxon>
        <taxon>Dothideomycetidae</taxon>
        <taxon>Mycosphaerellales</taxon>
        <taxon>Mycosphaerellaceae</taxon>
        <taxon>Zymoseptoria</taxon>
    </lineage>
</organism>
<gene>
    <name evidence="2" type="ORF">TI39_contig5841g00012</name>
</gene>
<comment type="caution">
    <text evidence="2">The sequence shown here is derived from an EMBL/GenBank/DDBJ whole genome shotgun (WGS) entry which is preliminary data.</text>
</comment>
<keyword evidence="3" id="KW-1185">Reference proteome</keyword>
<evidence type="ECO:0000313" key="2">
    <source>
        <dbReference type="EMBL" id="KJX92555.1"/>
    </source>
</evidence>
<feature type="compositionally biased region" description="Polar residues" evidence="1">
    <location>
        <begin position="26"/>
        <end position="40"/>
    </location>
</feature>
<accession>A0A0F4G8J9</accession>
<feature type="compositionally biased region" description="Polar residues" evidence="1">
    <location>
        <begin position="79"/>
        <end position="94"/>
    </location>
</feature>
<protein>
    <submittedName>
        <fullName evidence="2">Uncharacterized protein</fullName>
    </submittedName>
</protein>
<dbReference type="EMBL" id="LAFY01005796">
    <property type="protein sequence ID" value="KJX92555.1"/>
    <property type="molecule type" value="Genomic_DNA"/>
</dbReference>
<reference evidence="2 3" key="1">
    <citation type="submission" date="2015-03" db="EMBL/GenBank/DDBJ databases">
        <title>RNA-seq based gene annotation and comparative genomics of four Zymoseptoria species reveal species-specific pathogenicity related genes and transposable element activity.</title>
        <authorList>
            <person name="Grandaubert J."/>
            <person name="Bhattacharyya A."/>
            <person name="Stukenbrock E.H."/>
        </authorList>
    </citation>
    <scope>NUCLEOTIDE SEQUENCE [LARGE SCALE GENOMIC DNA]</scope>
    <source>
        <strain evidence="2 3">Zb18110</strain>
    </source>
</reference>
<feature type="region of interest" description="Disordered" evidence="1">
    <location>
        <begin position="69"/>
        <end position="94"/>
    </location>
</feature>
<feature type="region of interest" description="Disordered" evidence="1">
    <location>
        <begin position="163"/>
        <end position="194"/>
    </location>
</feature>
<sequence>MPPRSPPPSYNAAIAAINASVSASPQFHQGINAANPSSEQHGGRQTDATTPGSGIPQLFHPIHDDDVFAPSPRRPTFTFDDTASDSSQRTTSSNILTNASPHFEHASSLQHLTAPPPPSQAFDFGFDFDNFTPNPLILEPWMSTSFENVSVMYQAGVAAQRRRRGLDGRKRGGRRAGVGERVDEGGDESGRARQGGRVRRWIGRLLN</sequence>
<feature type="region of interest" description="Disordered" evidence="1">
    <location>
        <begin position="26"/>
        <end position="56"/>
    </location>
</feature>
<dbReference type="Proteomes" id="UP000033647">
    <property type="component" value="Unassembled WGS sequence"/>
</dbReference>
<proteinExistence type="predicted"/>